<dbReference type="EMBL" id="ABYU02000002">
    <property type="protein sequence ID" value="EEX23246.1"/>
    <property type="molecule type" value="Genomic_DNA"/>
</dbReference>
<dbReference type="eggNOG" id="ENOG502ZEUV">
    <property type="taxonomic scope" value="Bacteria"/>
</dbReference>
<evidence type="ECO:0000313" key="1">
    <source>
        <dbReference type="EMBL" id="EEX23246.1"/>
    </source>
</evidence>
<comment type="caution">
    <text evidence="1">The sequence shown here is derived from an EMBL/GenBank/DDBJ whole genome shotgun (WGS) entry which is preliminary data.</text>
</comment>
<dbReference type="InterPro" id="IPR049918">
    <property type="entry name" value="HxsD-rel"/>
</dbReference>
<accession>C9L3R7</accession>
<organism evidence="1 2">
    <name type="scientific">Blautia hansenii DSM 20583</name>
    <dbReference type="NCBI Taxonomy" id="537007"/>
    <lineage>
        <taxon>Bacteria</taxon>
        <taxon>Bacillati</taxon>
        <taxon>Bacillota</taxon>
        <taxon>Clostridia</taxon>
        <taxon>Lachnospirales</taxon>
        <taxon>Lachnospiraceae</taxon>
        <taxon>Blautia</taxon>
    </lineage>
</organism>
<gene>
    <name evidence="1" type="ORF">BLAHAN_04032</name>
</gene>
<name>C9L3R7_BLAHA</name>
<dbReference type="Proteomes" id="UP000003755">
    <property type="component" value="Unassembled WGS sequence"/>
</dbReference>
<dbReference type="NCBIfam" id="NF038315">
    <property type="entry name" value="HxsD_rel"/>
    <property type="match status" value="1"/>
</dbReference>
<sequence length="65" mass="7889">MILYLHSEIYTKEKIEYTKFIYKDYAHIEIEKENDYWIVILTECRYDAVLTGKAFENYLIGLENS</sequence>
<dbReference type="RefSeq" id="WP_003019298.1">
    <property type="nucleotide sequence ID" value="NZ_CP022413.2"/>
</dbReference>
<keyword evidence="2" id="KW-1185">Reference proteome</keyword>
<dbReference type="AlphaFoldDB" id="C9L3R7"/>
<dbReference type="STRING" id="537007.BLAHAN_04032"/>
<dbReference type="KEGG" id="bhan:CGC63_06030"/>
<dbReference type="HOGENOM" id="CLU_2841060_0_0_9"/>
<proteinExistence type="predicted"/>
<reference evidence="1" key="1">
    <citation type="submission" date="2009-09" db="EMBL/GenBank/DDBJ databases">
        <authorList>
            <person name="Weinstock G."/>
            <person name="Sodergren E."/>
            <person name="Clifton S."/>
            <person name="Fulton L."/>
            <person name="Fulton B."/>
            <person name="Courtney L."/>
            <person name="Fronick C."/>
            <person name="Harrison M."/>
            <person name="Strong C."/>
            <person name="Farmer C."/>
            <person name="Delahaunty K."/>
            <person name="Markovic C."/>
            <person name="Hall O."/>
            <person name="Minx P."/>
            <person name="Tomlinson C."/>
            <person name="Mitreva M."/>
            <person name="Nelson J."/>
            <person name="Hou S."/>
            <person name="Wollam A."/>
            <person name="Pepin K.H."/>
            <person name="Johnson M."/>
            <person name="Bhonagiri V."/>
            <person name="Nash W.E."/>
            <person name="Warren W."/>
            <person name="Chinwalla A."/>
            <person name="Mardis E.R."/>
            <person name="Wilson R.K."/>
        </authorList>
    </citation>
    <scope>NUCLEOTIDE SEQUENCE [LARGE SCALE GENOMIC DNA]</scope>
    <source>
        <strain evidence="1">DSM 20583</strain>
    </source>
</reference>
<protein>
    <submittedName>
        <fullName evidence="1">Uncharacterized protein</fullName>
    </submittedName>
</protein>
<evidence type="ECO:0000313" key="2">
    <source>
        <dbReference type="Proteomes" id="UP000003755"/>
    </source>
</evidence>